<accession>A0AAQ6A4C9</accession>
<keyword evidence="17" id="KW-1185">Reference proteome</keyword>
<dbReference type="GO" id="GO:0005524">
    <property type="term" value="F:ATP binding"/>
    <property type="evidence" value="ECO:0007669"/>
    <property type="project" value="UniProtKB-KW"/>
</dbReference>
<dbReference type="Pfam" id="PF04408">
    <property type="entry name" value="WHD_HA2"/>
    <property type="match status" value="1"/>
</dbReference>
<dbReference type="SMART" id="SM00490">
    <property type="entry name" value="HELICc"/>
    <property type="match status" value="1"/>
</dbReference>
<evidence type="ECO:0000256" key="10">
    <source>
        <dbReference type="ARBA" id="ARBA00023242"/>
    </source>
</evidence>
<feature type="domain" description="Helicase C-terminal" evidence="15">
    <location>
        <begin position="593"/>
        <end position="772"/>
    </location>
</feature>
<evidence type="ECO:0000256" key="13">
    <source>
        <dbReference type="SAM" id="MobiDB-lite"/>
    </source>
</evidence>
<dbReference type="SMART" id="SM00487">
    <property type="entry name" value="DEXDc"/>
    <property type="match status" value="1"/>
</dbReference>
<feature type="compositionally biased region" description="Basic and acidic residues" evidence="13">
    <location>
        <begin position="178"/>
        <end position="214"/>
    </location>
</feature>
<dbReference type="PROSITE" id="PS51194">
    <property type="entry name" value="HELICASE_CTER"/>
    <property type="match status" value="1"/>
</dbReference>
<dbReference type="GO" id="GO:0005684">
    <property type="term" value="C:U2-type spliceosomal complex"/>
    <property type="evidence" value="ECO:0007669"/>
    <property type="project" value="UniProtKB-ARBA"/>
</dbReference>
<dbReference type="PROSITE" id="PS51192">
    <property type="entry name" value="HELICASE_ATP_BIND_1"/>
    <property type="match status" value="1"/>
</dbReference>
<keyword evidence="9" id="KW-0508">mRNA splicing</keyword>
<dbReference type="Gene3D" id="3.40.50.300">
    <property type="entry name" value="P-loop containing nucleotide triphosphate hydrolases"/>
    <property type="match status" value="2"/>
</dbReference>
<dbReference type="GO" id="GO:0003723">
    <property type="term" value="F:RNA binding"/>
    <property type="evidence" value="ECO:0007669"/>
    <property type="project" value="TreeGrafter"/>
</dbReference>
<dbReference type="InterPro" id="IPR002464">
    <property type="entry name" value="DNA/RNA_helicase_DEAH_CS"/>
</dbReference>
<evidence type="ECO:0000256" key="7">
    <source>
        <dbReference type="ARBA" id="ARBA00022806"/>
    </source>
</evidence>
<evidence type="ECO:0000256" key="5">
    <source>
        <dbReference type="ARBA" id="ARBA00022741"/>
    </source>
</evidence>
<dbReference type="Gene3D" id="1.20.120.1080">
    <property type="match status" value="1"/>
</dbReference>
<keyword evidence="4" id="KW-0747">Spliceosome</keyword>
<dbReference type="SUPFAM" id="SSF52540">
    <property type="entry name" value="P-loop containing nucleoside triphosphate hydrolases"/>
    <property type="match status" value="1"/>
</dbReference>
<dbReference type="InterPro" id="IPR001650">
    <property type="entry name" value="Helicase_C-like"/>
</dbReference>
<dbReference type="FunFam" id="3.40.50.300:FF:000726">
    <property type="entry name" value="Pre-mRNA-splicing factor ATP-dependent RNA helicase"/>
    <property type="match status" value="1"/>
</dbReference>
<dbReference type="SMART" id="SM00847">
    <property type="entry name" value="HA2"/>
    <property type="match status" value="1"/>
</dbReference>
<dbReference type="InterPro" id="IPR027417">
    <property type="entry name" value="P-loop_NTPase"/>
</dbReference>
<evidence type="ECO:0000256" key="11">
    <source>
        <dbReference type="ARBA" id="ARBA00047984"/>
    </source>
</evidence>
<dbReference type="CDD" id="cd18791">
    <property type="entry name" value="SF2_C_RHA"/>
    <property type="match status" value="1"/>
</dbReference>
<dbReference type="AlphaFoldDB" id="A0AAQ6A4C9"/>
<dbReference type="InterPro" id="IPR011545">
    <property type="entry name" value="DEAD/DEAH_box_helicase_dom"/>
</dbReference>
<keyword evidence="10" id="KW-0539">Nucleus</keyword>
<evidence type="ECO:0000256" key="3">
    <source>
        <dbReference type="ARBA" id="ARBA00022664"/>
    </source>
</evidence>
<comment type="subcellular location">
    <subcellularLocation>
        <location evidence="1">Nucleus</location>
    </subcellularLocation>
</comment>
<proteinExistence type="predicted"/>
<dbReference type="InterPro" id="IPR007502">
    <property type="entry name" value="Helicase-assoc_dom"/>
</dbReference>
<dbReference type="Proteomes" id="UP001501940">
    <property type="component" value="Chromosome 9"/>
</dbReference>
<keyword evidence="8" id="KW-0067">ATP-binding</keyword>
<keyword evidence="6" id="KW-0378">Hydrolase</keyword>
<name>A0AAQ6A4C9_AMPOC</name>
<reference evidence="16" key="3">
    <citation type="submission" date="2025-09" db="UniProtKB">
        <authorList>
            <consortium name="Ensembl"/>
        </authorList>
    </citation>
    <scope>IDENTIFICATION</scope>
</reference>
<evidence type="ECO:0000259" key="14">
    <source>
        <dbReference type="PROSITE" id="PS51192"/>
    </source>
</evidence>
<comment type="catalytic activity">
    <reaction evidence="11">
        <text>ATP + H2O = ADP + phosphate + H(+)</text>
        <dbReference type="Rhea" id="RHEA:13065"/>
        <dbReference type="ChEBI" id="CHEBI:15377"/>
        <dbReference type="ChEBI" id="CHEBI:15378"/>
        <dbReference type="ChEBI" id="CHEBI:30616"/>
        <dbReference type="ChEBI" id="CHEBI:43474"/>
        <dbReference type="ChEBI" id="CHEBI:456216"/>
        <dbReference type="EC" id="3.6.4.13"/>
    </reaction>
</comment>
<gene>
    <name evidence="16" type="primary">DHX16</name>
</gene>
<dbReference type="GO" id="GO:0003724">
    <property type="term" value="F:RNA helicase activity"/>
    <property type="evidence" value="ECO:0007669"/>
    <property type="project" value="UniProtKB-EC"/>
</dbReference>
<evidence type="ECO:0000313" key="17">
    <source>
        <dbReference type="Proteomes" id="UP001501940"/>
    </source>
</evidence>
<dbReference type="Pfam" id="PF00270">
    <property type="entry name" value="DEAD"/>
    <property type="match status" value="1"/>
</dbReference>
<reference evidence="16" key="2">
    <citation type="submission" date="2025-08" db="UniProtKB">
        <authorList>
            <consortium name="Ensembl"/>
        </authorList>
    </citation>
    <scope>IDENTIFICATION</scope>
</reference>
<evidence type="ECO:0000256" key="2">
    <source>
        <dbReference type="ARBA" id="ARBA00012552"/>
    </source>
</evidence>
<feature type="compositionally biased region" description="Basic residues" evidence="13">
    <location>
        <begin position="121"/>
        <end position="142"/>
    </location>
</feature>
<dbReference type="GO" id="GO:0000398">
    <property type="term" value="P:mRNA splicing, via spliceosome"/>
    <property type="evidence" value="ECO:0007669"/>
    <property type="project" value="UniProtKB-ARBA"/>
</dbReference>
<evidence type="ECO:0000256" key="1">
    <source>
        <dbReference type="ARBA" id="ARBA00004123"/>
    </source>
</evidence>
<organism evidence="16 17">
    <name type="scientific">Amphiprion ocellaris</name>
    <name type="common">Clown anemonefish</name>
    <dbReference type="NCBI Taxonomy" id="80972"/>
    <lineage>
        <taxon>Eukaryota</taxon>
        <taxon>Metazoa</taxon>
        <taxon>Chordata</taxon>
        <taxon>Craniata</taxon>
        <taxon>Vertebrata</taxon>
        <taxon>Euteleostomi</taxon>
        <taxon>Actinopterygii</taxon>
        <taxon>Neopterygii</taxon>
        <taxon>Teleostei</taxon>
        <taxon>Neoteleostei</taxon>
        <taxon>Acanthomorphata</taxon>
        <taxon>Ovalentaria</taxon>
        <taxon>Pomacentridae</taxon>
        <taxon>Amphiprion</taxon>
    </lineage>
</organism>
<dbReference type="GeneTree" id="ENSGT00940000158480"/>
<keyword evidence="5" id="KW-0547">Nucleotide-binding</keyword>
<dbReference type="InterPro" id="IPR014001">
    <property type="entry name" value="Helicase_ATP-bd"/>
</dbReference>
<protein>
    <recommendedName>
        <fullName evidence="2">RNA helicase</fullName>
        <ecNumber evidence="2">3.6.4.13</ecNumber>
    </recommendedName>
</protein>
<evidence type="ECO:0000256" key="9">
    <source>
        <dbReference type="ARBA" id="ARBA00023187"/>
    </source>
</evidence>
<evidence type="ECO:0000313" key="16">
    <source>
        <dbReference type="Ensembl" id="ENSAOCP00000071922.1"/>
    </source>
</evidence>
<dbReference type="GO" id="GO:0016787">
    <property type="term" value="F:hydrolase activity"/>
    <property type="evidence" value="ECO:0007669"/>
    <property type="project" value="UniProtKB-KW"/>
</dbReference>
<dbReference type="CDD" id="cd17974">
    <property type="entry name" value="DEXHc_DHX16"/>
    <property type="match status" value="1"/>
</dbReference>
<keyword evidence="12" id="KW-0175">Coiled coil</keyword>
<feature type="domain" description="Helicase ATP-binding" evidence="14">
    <location>
        <begin position="419"/>
        <end position="583"/>
    </location>
</feature>
<dbReference type="Ensembl" id="ENSAOCT00000044794.1">
    <property type="protein sequence ID" value="ENSAOCP00000071922.1"/>
    <property type="gene ID" value="ENSAOCG00000024217.2"/>
</dbReference>
<evidence type="ECO:0000259" key="15">
    <source>
        <dbReference type="PROSITE" id="PS51194"/>
    </source>
</evidence>
<feature type="region of interest" description="Disordered" evidence="13">
    <location>
        <begin position="106"/>
        <end position="214"/>
    </location>
</feature>
<dbReference type="InterPro" id="IPR048333">
    <property type="entry name" value="HA2_WH"/>
</dbReference>
<keyword evidence="7" id="KW-0347">Helicase</keyword>
<dbReference type="GO" id="GO:0071013">
    <property type="term" value="C:catalytic step 2 spliceosome"/>
    <property type="evidence" value="ECO:0007669"/>
    <property type="project" value="TreeGrafter"/>
</dbReference>
<evidence type="ECO:0000256" key="12">
    <source>
        <dbReference type="SAM" id="Coils"/>
    </source>
</evidence>
<feature type="compositionally biased region" description="Basic and acidic residues" evidence="13">
    <location>
        <begin position="150"/>
        <end position="162"/>
    </location>
</feature>
<feature type="region of interest" description="Disordered" evidence="13">
    <location>
        <begin position="962"/>
        <end position="984"/>
    </location>
</feature>
<feature type="coiled-coil region" evidence="12">
    <location>
        <begin position="241"/>
        <end position="268"/>
    </location>
</feature>
<reference evidence="16 17" key="1">
    <citation type="submission" date="2022-01" db="EMBL/GenBank/DDBJ databases">
        <title>A chromosome-scale genome assembly of the false clownfish, Amphiprion ocellaris.</title>
        <authorList>
            <person name="Ryu T."/>
        </authorList>
    </citation>
    <scope>NUCLEOTIDE SEQUENCE [LARGE SCALE GENOMIC DNA]</scope>
</reference>
<dbReference type="PROSITE" id="PS00690">
    <property type="entry name" value="DEAH_ATP_HELICASE"/>
    <property type="match status" value="1"/>
</dbReference>
<dbReference type="Pfam" id="PF00271">
    <property type="entry name" value="Helicase_C"/>
    <property type="match status" value="1"/>
</dbReference>
<dbReference type="FunFam" id="1.20.120.1080:FF:000001">
    <property type="entry name" value="Pre-mRNA-splicing factor ATP-dependent RNA helicase"/>
    <property type="match status" value="1"/>
</dbReference>
<dbReference type="EC" id="3.6.4.13" evidence="2"/>
<sequence length="984" mass="114030">MLYLPTSTGTMANLEQWVNDRLHDILGLSDRYVSQFMIGTARKASSPEDFVTRLEQTGTIDIDQSVTAFAKELFDKIPRKQIVEKPSRAIERQAIEMERKNRTYTLLEDSEDDEDTVREKQKGKKKSKDKERGNKRKHLRQKKGSESSSEDERFEEKEESHKTSTTFYRKEEEEEWEKEERERLQDIEERDAFAQRVRQKDKDKTRNIAERTDKKAYEEAQKRLKIAEDDQRNMLPELRKRSRWEYLKKREAEKLEDLEAEIIDEEYLFATDELTEREKRDLEYKRTLRDLAKDYKKAGAKEQEERKNRYYMPEEKRRKVPQRDLELEETPMELGGEQGRWEEERLKTASLSFGAKKEREQGMRQEQEKYQLILEEDEMIDFVSTDQDTPALSQAELKKQSMQEVRRSLPIFPYREDLLAAIHEHQILVIEGETGSGKTTQIPQYLLEDGYTKGGMKIGCTQPRRVAAMSVAARVAEEMSVKLGNEVGYSIRFEDCTSERTVLKYMTDGMLLREFLTEPDLASYSVIIIDEAHERTLHTDILFGLIKDIARFRSDLKVLVASATLDTERFSCFFDDAPVFRIPGRRFPVDIYYTKNKIYCYKEQVLIMHPSSCCTFVLQEEIEACCELLQERCRRLGSKIAELLVLPIYANLPSDMQAKIFNPTPPGARKVVVATNIAETSLTIDGIIYVIDPGFCKQKSYNARTGMESLIVTPCSRASANQRAGRAGRVAAGKCFRLYTAWAFKHEMEETTVPEIQRTNLGNVVLLLKSLGINDLIHFDFMDPPPHETLVLALEQLYALGALNHLGELTKLGRRMAELPVDPMLSKMILASEQYKCSEEVLTIAAMLSVNNSIFYRPKDKVVHADNARMNFVVPGGDHLVLLNVYTQWVESGYSTQWCYENFIQFRSMRRARDVRDQLEGLMDRIEVEVVSSQGDNIPIRKVIEIESGWLLEVAPHYYKSKELEDSSSKKMPRKQGKTKEELG</sequence>
<dbReference type="PANTHER" id="PTHR18934">
    <property type="entry name" value="ATP-DEPENDENT RNA HELICASE"/>
    <property type="match status" value="1"/>
</dbReference>
<evidence type="ECO:0000256" key="6">
    <source>
        <dbReference type="ARBA" id="ARBA00022801"/>
    </source>
</evidence>
<evidence type="ECO:0000256" key="4">
    <source>
        <dbReference type="ARBA" id="ARBA00022728"/>
    </source>
</evidence>
<keyword evidence="3" id="KW-0507">mRNA processing</keyword>
<dbReference type="PANTHER" id="PTHR18934:SF83">
    <property type="entry name" value="PRE-MRNA-SPLICING FACTOR ATP-DEPENDENT RNA HELICASE DHX16"/>
    <property type="match status" value="1"/>
</dbReference>
<dbReference type="Pfam" id="PF21010">
    <property type="entry name" value="HA2_C"/>
    <property type="match status" value="1"/>
</dbReference>
<evidence type="ECO:0000256" key="8">
    <source>
        <dbReference type="ARBA" id="ARBA00022840"/>
    </source>
</evidence>